<feature type="transmembrane region" description="Helical" evidence="5">
    <location>
        <begin position="661"/>
        <end position="680"/>
    </location>
</feature>
<dbReference type="Pfam" id="PF10337">
    <property type="entry name" value="ArAE_2_N"/>
    <property type="match status" value="2"/>
</dbReference>
<dbReference type="GO" id="GO:0016020">
    <property type="term" value="C:membrane"/>
    <property type="evidence" value="ECO:0007669"/>
    <property type="project" value="UniProtKB-SubCell"/>
</dbReference>
<sequence>MNGRGGGGGEGIFHLSATGDDVLWLSSPEKRISTPPLSPQVEQWFQPSRSTTMHSNQSQRTRTSFTSVEAKIPWRQRWKNWIQQRLPNKRIIRRVLKCSLAYFLATLFILIKPVANALGPAPFLCATGMLFSHPGRTVGAQVDTTVMACMGILLSVAYGVGGVAVSAAGYRPYTCIFLFCGIFAASALRQLWPRFFFFSLHFMVLQIFILTAIGPNLILPLFYGIPMLIGCGVSLLVNIVIWPESATDNLGRTIQETMQNSRETLIALTEQFFLSPAAEPMDQRSIDQLVNKMRKSMIKMRGAYREAKYEISYTYIRPQELLELRKALERIVNQLGALSGSLRAERQLFGREYDVDAVVKRSRRRTDNRLILYNYLEKLRDPLAQLSSECADMLQYLVEEFDEDYMKSIADDEKQHEQPTIHLQEFDNEEKERICSLHLREELFLVVFFIFTLRQIAKELDTMVASFHELLEKRGNRKSLYMPKPISKRWLLKYIFISNYQSTRDKGGYTHASLERYLRPEEHDQQQLDLERNITRASMTTQRESDTQEIPRSEMMRCKHKERMLRFRYNLWLFWKHITKYEYKFALKMAVAVTALCTPAFVPWTAVWFAQDRAQWAAVTVVAIMNPTSGGTLHASMWRIVGTSIGALVGWAALETGRGSAYVLGLFAVLLAIPCFYIHLGSTYNKVGIVVLITYVALPLVHYALPSSTIEESIWKRFAAVIIGIIVSMILNSLVWPFLARHATRKSVSAIVRRLGEHYTFLVGTFLYHDPQEPPSDAEVKRSRKLEGKIQKSITATNILLELTSLEIRLKGPFPKLLYQEILNSCQTILDLLGCMRTTLLQMPAIVKMELCSEEVHADRRDMVAAIMLHFYAISSTLRTKIPLPVYLPSMRAARMRLIHHRREHSGQRVKFRNMTWYAMANCSEEIVEELEHLTRLVRYILGDPTFAESAKRMEAPINPTVIHGNNV</sequence>
<feature type="transmembrane region" description="Helical" evidence="5">
    <location>
        <begin position="95"/>
        <end position="111"/>
    </location>
</feature>
<feature type="transmembrane region" description="Helical" evidence="5">
    <location>
        <begin position="686"/>
        <end position="706"/>
    </location>
</feature>
<feature type="domain" description="Putative ER transporter 6TM N-terminal" evidence="7">
    <location>
        <begin position="176"/>
        <end position="340"/>
    </location>
</feature>
<evidence type="ECO:0000259" key="7">
    <source>
        <dbReference type="Pfam" id="PF10337"/>
    </source>
</evidence>
<evidence type="ECO:0000256" key="4">
    <source>
        <dbReference type="ARBA" id="ARBA00023136"/>
    </source>
</evidence>
<evidence type="ECO:0000256" key="5">
    <source>
        <dbReference type="SAM" id="Phobius"/>
    </source>
</evidence>
<dbReference type="InterPro" id="IPR049453">
    <property type="entry name" value="Memb_transporter_dom"/>
</dbReference>
<feature type="transmembrane region" description="Helical" evidence="5">
    <location>
        <begin position="195"/>
        <end position="215"/>
    </location>
</feature>
<organism evidence="9">
    <name type="scientific">Lichtheimia ramosa</name>
    <dbReference type="NCBI Taxonomy" id="688394"/>
    <lineage>
        <taxon>Eukaryota</taxon>
        <taxon>Fungi</taxon>
        <taxon>Fungi incertae sedis</taxon>
        <taxon>Mucoromycota</taxon>
        <taxon>Mucoromycotina</taxon>
        <taxon>Mucoromycetes</taxon>
        <taxon>Mucorales</taxon>
        <taxon>Lichtheimiaceae</taxon>
        <taxon>Lichtheimia</taxon>
    </lineage>
</organism>
<dbReference type="PANTHER" id="PTHR47804">
    <property type="entry name" value="60S RIBOSOMAL PROTEIN L19"/>
    <property type="match status" value="1"/>
</dbReference>
<feature type="domain" description="DUF2421" evidence="6">
    <location>
        <begin position="740"/>
        <end position="906"/>
    </location>
</feature>
<feature type="transmembrane region" description="Helical" evidence="5">
    <location>
        <begin position="636"/>
        <end position="654"/>
    </location>
</feature>
<reference evidence="9" key="1">
    <citation type="journal article" date="2014" name="Genome Announc.">
        <title>De novo whole-genome sequence and genome annotation of Lichtheimia ramosa.</title>
        <authorList>
            <person name="Linde J."/>
            <person name="Schwartze V."/>
            <person name="Binder U."/>
            <person name="Lass-Florl C."/>
            <person name="Voigt K."/>
            <person name="Horn F."/>
        </authorList>
    </citation>
    <scope>NUCLEOTIDE SEQUENCE</scope>
    <source>
        <strain evidence="9">JMRC FSU:6197</strain>
    </source>
</reference>
<dbReference type="OrthoDB" id="1924968at2759"/>
<evidence type="ECO:0008006" key="10">
    <source>
        <dbReference type="Google" id="ProtNLM"/>
    </source>
</evidence>
<dbReference type="InterPro" id="IPR023244">
    <property type="entry name" value="Brefeldin_A-sensitivity_4"/>
</dbReference>
<gene>
    <name evidence="9" type="ORF">LRAMOSA00792</name>
</gene>
<feature type="transmembrane region" description="Helical" evidence="5">
    <location>
        <begin position="221"/>
        <end position="242"/>
    </location>
</feature>
<dbReference type="InterPro" id="IPR018823">
    <property type="entry name" value="ArAE_2_N"/>
</dbReference>
<comment type="subcellular location">
    <subcellularLocation>
        <location evidence="1">Membrane</location>
        <topology evidence="1">Multi-pass membrane protein</topology>
    </subcellularLocation>
</comment>
<dbReference type="PANTHER" id="PTHR47804:SF3">
    <property type="entry name" value="PROTEIN BRE4"/>
    <property type="match status" value="1"/>
</dbReference>
<feature type="transmembrane region" description="Helical" evidence="5">
    <location>
        <begin position="585"/>
        <end position="606"/>
    </location>
</feature>
<evidence type="ECO:0000256" key="3">
    <source>
        <dbReference type="ARBA" id="ARBA00022989"/>
    </source>
</evidence>
<evidence type="ECO:0000313" key="9">
    <source>
        <dbReference type="EMBL" id="CDS03390.1"/>
    </source>
</evidence>
<dbReference type="EMBL" id="LK023313">
    <property type="protein sequence ID" value="CDS03390.1"/>
    <property type="molecule type" value="Genomic_DNA"/>
</dbReference>
<accession>A0A077W9C3</accession>
<dbReference type="AlphaFoldDB" id="A0A077W9C3"/>
<feature type="domain" description="Putative ER transporter 6TM N-terminal" evidence="7">
    <location>
        <begin position="77"/>
        <end position="160"/>
    </location>
</feature>
<dbReference type="Pfam" id="PF13515">
    <property type="entry name" value="FUSC_2"/>
    <property type="match status" value="1"/>
</dbReference>
<dbReference type="PRINTS" id="PR02047">
    <property type="entry name" value="BREFELDNASP4"/>
</dbReference>
<evidence type="ECO:0000259" key="6">
    <source>
        <dbReference type="Pfam" id="PF10334"/>
    </source>
</evidence>
<dbReference type="InterPro" id="IPR018820">
    <property type="entry name" value="BRE4-related_DUF2421"/>
</dbReference>
<name>A0A077W9C3_9FUNG</name>
<feature type="domain" description="Integral membrane bound transporter" evidence="8">
    <location>
        <begin position="605"/>
        <end position="730"/>
    </location>
</feature>
<feature type="transmembrane region" description="Helical" evidence="5">
    <location>
        <begin position="145"/>
        <end position="164"/>
    </location>
</feature>
<keyword evidence="2 5" id="KW-0812">Transmembrane</keyword>
<evidence type="ECO:0000256" key="1">
    <source>
        <dbReference type="ARBA" id="ARBA00004141"/>
    </source>
</evidence>
<proteinExistence type="predicted"/>
<evidence type="ECO:0000259" key="8">
    <source>
        <dbReference type="Pfam" id="PF13515"/>
    </source>
</evidence>
<dbReference type="Pfam" id="PF10334">
    <property type="entry name" value="BRE4"/>
    <property type="match status" value="1"/>
</dbReference>
<keyword evidence="3 5" id="KW-1133">Transmembrane helix</keyword>
<dbReference type="InterPro" id="IPR052430">
    <property type="entry name" value="IVT-Associated"/>
</dbReference>
<keyword evidence="4 5" id="KW-0472">Membrane</keyword>
<protein>
    <recommendedName>
        <fullName evidence="10">ER transporter 6TM N-terminal domain-containing protein</fullName>
    </recommendedName>
</protein>
<feature type="transmembrane region" description="Helical" evidence="5">
    <location>
        <begin position="718"/>
        <end position="739"/>
    </location>
</feature>
<evidence type="ECO:0000256" key="2">
    <source>
        <dbReference type="ARBA" id="ARBA00022692"/>
    </source>
</evidence>